<feature type="domain" description="Transposase IS4-like" evidence="1">
    <location>
        <begin position="347"/>
        <end position="454"/>
    </location>
</feature>
<dbReference type="InterPro" id="IPR002559">
    <property type="entry name" value="Transposase_11"/>
</dbReference>
<dbReference type="RefSeq" id="WP_048171375.1">
    <property type="nucleotide sequence ID" value="NZ_CP009506.1"/>
</dbReference>
<dbReference type="KEGG" id="msw:MSSIT_1443"/>
<evidence type="ECO:0000313" key="2">
    <source>
        <dbReference type="EMBL" id="AKB28162.1"/>
    </source>
</evidence>
<proteinExistence type="predicted"/>
<keyword evidence="3" id="KW-1185">Reference proteome</keyword>
<sequence length="511" mass="58832">MIKIVGKGYKYFLLQLSDFLEITKTIVVSLKSVEGRKKYEKIFGRKFEDKKDNSRILTIHINQLTLTNFIGDLFEKTICLATFKDHFLSKNSKFKIILLGSDKKNKKKAENSRLCVRSISQRVLSDFFEDMINVLKRKINIPYRVKPLIVKSKDYMENVLPWNQILAFQNLKKFRGYLRNIFELNPSLDSYFTNLQVSLGYTPQLEVLAFNNIFKLEVSRCKLGYSNLESFIRDYNQNQALRNELKIKSGEKITLSSYRRNLKMIYPYLDKYAELLIQECKNLNLIGNKIWIWDRRFFECNCSGLKNKETGQLSDPDAGHYVKKTGKYSVLSGTGYTDTCIVDSWWGLPVYWDAVNASKNDNTIFQDTINQCMKSATEKPVFVIADAGPDSHLSNETVIEKGIIPIIAARANSVGNILKTEKGTHFRAQYIPRIYHKLLGKLYNIRTTVERKNSNDVVGYNRSKTPTRGSLWAKTYVSISNIAALLTALTAFEVGRHDLIRAPGAFRRLNV</sequence>
<dbReference type="HOGENOM" id="CLU_532799_0_0_2"/>
<dbReference type="GO" id="GO:0006313">
    <property type="term" value="P:DNA transposition"/>
    <property type="evidence" value="ECO:0007669"/>
    <property type="project" value="InterPro"/>
</dbReference>
<organism evidence="2 3">
    <name type="scientific">Methanosarcina siciliae T4/M</name>
    <dbReference type="NCBI Taxonomy" id="1434120"/>
    <lineage>
        <taxon>Archaea</taxon>
        <taxon>Methanobacteriati</taxon>
        <taxon>Methanobacteriota</taxon>
        <taxon>Stenosarchaea group</taxon>
        <taxon>Methanomicrobia</taxon>
        <taxon>Methanosarcinales</taxon>
        <taxon>Methanosarcinaceae</taxon>
        <taxon>Methanosarcina</taxon>
    </lineage>
</organism>
<evidence type="ECO:0000313" key="3">
    <source>
        <dbReference type="Proteomes" id="UP000033111"/>
    </source>
</evidence>
<dbReference type="Pfam" id="PF01609">
    <property type="entry name" value="DDE_Tnp_1"/>
    <property type="match status" value="1"/>
</dbReference>
<accession>A0A0E3P3Y3</accession>
<dbReference type="AlphaFoldDB" id="A0A0E3P3Y3"/>
<dbReference type="EMBL" id="CP009506">
    <property type="protein sequence ID" value="AKB28162.1"/>
    <property type="molecule type" value="Genomic_DNA"/>
</dbReference>
<dbReference type="Proteomes" id="UP000033111">
    <property type="component" value="Chromosome"/>
</dbReference>
<protein>
    <recommendedName>
        <fullName evidence="1">Transposase IS4-like domain-containing protein</fullName>
    </recommendedName>
</protein>
<dbReference type="OrthoDB" id="130753at2157"/>
<name>A0A0E3P3Y3_9EURY</name>
<dbReference type="GO" id="GO:0004803">
    <property type="term" value="F:transposase activity"/>
    <property type="evidence" value="ECO:0007669"/>
    <property type="project" value="InterPro"/>
</dbReference>
<dbReference type="GeneID" id="24860272"/>
<reference evidence="2 3" key="1">
    <citation type="submission" date="2014-07" db="EMBL/GenBank/DDBJ databases">
        <title>Methanogenic archaea and the global carbon cycle.</title>
        <authorList>
            <person name="Henriksen J.R."/>
            <person name="Luke J."/>
            <person name="Reinhart S."/>
            <person name="Benedict M.N."/>
            <person name="Youngblut N.D."/>
            <person name="Metcalf M.E."/>
            <person name="Whitaker R.J."/>
            <person name="Metcalf W.W."/>
        </authorList>
    </citation>
    <scope>NUCLEOTIDE SEQUENCE [LARGE SCALE GENOMIC DNA]</scope>
    <source>
        <strain evidence="2 3">T4/M</strain>
    </source>
</reference>
<dbReference type="PATRIC" id="fig|1434120.4.peg.1848"/>
<dbReference type="GO" id="GO:0003677">
    <property type="term" value="F:DNA binding"/>
    <property type="evidence" value="ECO:0007669"/>
    <property type="project" value="InterPro"/>
</dbReference>
<evidence type="ECO:0000259" key="1">
    <source>
        <dbReference type="Pfam" id="PF01609"/>
    </source>
</evidence>
<gene>
    <name evidence="2" type="ORF">MSSIT_1443</name>
</gene>